<keyword evidence="4" id="KW-0963">Cytoplasm</keyword>
<dbReference type="AlphaFoldDB" id="A0A645JER5"/>
<dbReference type="EC" id="2.5.1.55" evidence="3"/>
<sequence>MRSLGFPVMFDATHSVQKPGGQGDRSGGDRSFVLSLIRAAVAVGIDALFMEVHPDPDSAMCDGPNMVPLHSMREVLRQTSEIDRIVKEKIGFASLDWTGEW</sequence>
<dbReference type="InterPro" id="IPR006269">
    <property type="entry name" value="KDO8P_synthase"/>
</dbReference>
<gene>
    <name evidence="8" type="primary">kdsA_32</name>
    <name evidence="8" type="ORF">SDC9_209414</name>
</gene>
<dbReference type="EMBL" id="VSSQ01138598">
    <property type="protein sequence ID" value="MPN61672.1"/>
    <property type="molecule type" value="Genomic_DNA"/>
</dbReference>
<dbReference type="Gene3D" id="3.20.20.70">
    <property type="entry name" value="Aldolase class I"/>
    <property type="match status" value="1"/>
</dbReference>
<dbReference type="SUPFAM" id="SSF51569">
    <property type="entry name" value="Aldolase"/>
    <property type="match status" value="1"/>
</dbReference>
<accession>A0A645JER5</accession>
<keyword evidence="5 8" id="KW-0808">Transferase</keyword>
<name>A0A645JER5_9ZZZZ</name>
<dbReference type="PANTHER" id="PTHR21057">
    <property type="entry name" value="PHOSPHO-2-DEHYDRO-3-DEOXYHEPTONATE ALDOLASE"/>
    <property type="match status" value="1"/>
</dbReference>
<feature type="domain" description="DAHP synthetase I/KDSA" evidence="7">
    <location>
        <begin position="6"/>
        <end position="87"/>
    </location>
</feature>
<comment type="subcellular location">
    <subcellularLocation>
        <location evidence="1">Cytoplasm</location>
    </subcellularLocation>
</comment>
<evidence type="ECO:0000256" key="3">
    <source>
        <dbReference type="ARBA" id="ARBA00012693"/>
    </source>
</evidence>
<comment type="catalytic activity">
    <reaction evidence="6">
        <text>D-arabinose 5-phosphate + phosphoenolpyruvate + H2O = 3-deoxy-alpha-D-manno-2-octulosonate-8-phosphate + phosphate</text>
        <dbReference type="Rhea" id="RHEA:14053"/>
        <dbReference type="ChEBI" id="CHEBI:15377"/>
        <dbReference type="ChEBI" id="CHEBI:43474"/>
        <dbReference type="ChEBI" id="CHEBI:57693"/>
        <dbReference type="ChEBI" id="CHEBI:58702"/>
        <dbReference type="ChEBI" id="CHEBI:85985"/>
        <dbReference type="EC" id="2.5.1.55"/>
    </reaction>
</comment>
<evidence type="ECO:0000256" key="1">
    <source>
        <dbReference type="ARBA" id="ARBA00004496"/>
    </source>
</evidence>
<evidence type="ECO:0000256" key="2">
    <source>
        <dbReference type="ARBA" id="ARBA00010499"/>
    </source>
</evidence>
<organism evidence="8">
    <name type="scientific">bioreactor metagenome</name>
    <dbReference type="NCBI Taxonomy" id="1076179"/>
    <lineage>
        <taxon>unclassified sequences</taxon>
        <taxon>metagenomes</taxon>
        <taxon>ecological metagenomes</taxon>
    </lineage>
</organism>
<comment type="caution">
    <text evidence="8">The sequence shown here is derived from an EMBL/GenBank/DDBJ whole genome shotgun (WGS) entry which is preliminary data.</text>
</comment>
<reference evidence="8" key="1">
    <citation type="submission" date="2019-08" db="EMBL/GenBank/DDBJ databases">
        <authorList>
            <person name="Kucharzyk K."/>
            <person name="Murdoch R.W."/>
            <person name="Higgins S."/>
            <person name="Loffler F."/>
        </authorList>
    </citation>
    <scope>NUCLEOTIDE SEQUENCE</scope>
</reference>
<dbReference type="GO" id="GO:0008676">
    <property type="term" value="F:3-deoxy-8-phosphooctulonate synthase activity"/>
    <property type="evidence" value="ECO:0007669"/>
    <property type="project" value="UniProtKB-EC"/>
</dbReference>
<comment type="similarity">
    <text evidence="2">Belongs to the KdsA family.</text>
</comment>
<evidence type="ECO:0000313" key="8">
    <source>
        <dbReference type="EMBL" id="MPN61672.1"/>
    </source>
</evidence>
<evidence type="ECO:0000256" key="6">
    <source>
        <dbReference type="ARBA" id="ARBA00049112"/>
    </source>
</evidence>
<evidence type="ECO:0000256" key="4">
    <source>
        <dbReference type="ARBA" id="ARBA00022490"/>
    </source>
</evidence>
<dbReference type="Pfam" id="PF00793">
    <property type="entry name" value="DAHP_synth_1"/>
    <property type="match status" value="1"/>
</dbReference>
<dbReference type="InterPro" id="IPR006218">
    <property type="entry name" value="DAHP1/KDSA"/>
</dbReference>
<protein>
    <recommendedName>
        <fullName evidence="3">3-deoxy-8-phosphooctulonate synthase</fullName>
        <ecNumber evidence="3">2.5.1.55</ecNumber>
    </recommendedName>
</protein>
<dbReference type="GO" id="GO:0005737">
    <property type="term" value="C:cytoplasm"/>
    <property type="evidence" value="ECO:0007669"/>
    <property type="project" value="UniProtKB-SubCell"/>
</dbReference>
<proteinExistence type="inferred from homology"/>
<dbReference type="InterPro" id="IPR013785">
    <property type="entry name" value="Aldolase_TIM"/>
</dbReference>
<evidence type="ECO:0000259" key="7">
    <source>
        <dbReference type="Pfam" id="PF00793"/>
    </source>
</evidence>
<evidence type="ECO:0000256" key="5">
    <source>
        <dbReference type="ARBA" id="ARBA00022679"/>
    </source>
</evidence>